<dbReference type="SUPFAM" id="SSF56935">
    <property type="entry name" value="Porins"/>
    <property type="match status" value="1"/>
</dbReference>
<organism evidence="5 6">
    <name type="scientific">Paraglaciecola aquimarina</name>
    <dbReference type="NCBI Taxonomy" id="1235557"/>
    <lineage>
        <taxon>Bacteria</taxon>
        <taxon>Pseudomonadati</taxon>
        <taxon>Pseudomonadota</taxon>
        <taxon>Gammaproteobacteria</taxon>
        <taxon>Alteromonadales</taxon>
        <taxon>Alteromonadaceae</taxon>
        <taxon>Paraglaciecola</taxon>
    </lineage>
</organism>
<dbReference type="RefSeq" id="WP_316026460.1">
    <property type="nucleotide sequence ID" value="NZ_JAWDIO010000002.1"/>
</dbReference>
<feature type="domain" description="TonB-dependent receptor-like beta-barrel" evidence="4">
    <location>
        <begin position="23"/>
        <end position="517"/>
    </location>
</feature>
<dbReference type="InterPro" id="IPR010104">
    <property type="entry name" value="TonB_rcpt_bac"/>
</dbReference>
<accession>A0ABU3SY15</accession>
<dbReference type="Proteomes" id="UP001247805">
    <property type="component" value="Unassembled WGS sequence"/>
</dbReference>
<comment type="caution">
    <text evidence="5">The sequence shown here is derived from an EMBL/GenBank/DDBJ whole genome shotgun (WGS) entry which is preliminary data.</text>
</comment>
<dbReference type="InterPro" id="IPR000531">
    <property type="entry name" value="Beta-barrel_TonB"/>
</dbReference>
<comment type="subcellular location">
    <subcellularLocation>
        <location evidence="1">Cell outer membrane</location>
    </subcellularLocation>
</comment>
<gene>
    <name evidence="5" type="ORF">RS130_14115</name>
</gene>
<name>A0ABU3SY15_9ALTE</name>
<proteinExistence type="predicted"/>
<keyword evidence="2" id="KW-0472">Membrane</keyword>
<evidence type="ECO:0000259" key="4">
    <source>
        <dbReference type="Pfam" id="PF00593"/>
    </source>
</evidence>
<dbReference type="EMBL" id="JAWDIO010000002">
    <property type="protein sequence ID" value="MDU0354890.1"/>
    <property type="molecule type" value="Genomic_DNA"/>
</dbReference>
<evidence type="ECO:0000256" key="1">
    <source>
        <dbReference type="ARBA" id="ARBA00004442"/>
    </source>
</evidence>
<dbReference type="Gene3D" id="2.40.170.20">
    <property type="entry name" value="TonB-dependent receptor, beta-barrel domain"/>
    <property type="match status" value="1"/>
</dbReference>
<dbReference type="PANTHER" id="PTHR40980">
    <property type="entry name" value="PLUG DOMAIN-CONTAINING PROTEIN"/>
    <property type="match status" value="1"/>
</dbReference>
<protein>
    <submittedName>
        <fullName evidence="5">TonB-dependent receptor</fullName>
    </submittedName>
</protein>
<keyword evidence="6" id="KW-1185">Reference proteome</keyword>
<reference evidence="5 6" key="1">
    <citation type="submission" date="2023-10" db="EMBL/GenBank/DDBJ databases">
        <title>Glaciecola aquimarina strain GGW-M5 nov., isolated from a coastal seawater.</title>
        <authorList>
            <person name="Bayburt H."/>
            <person name="Kim J.M."/>
            <person name="Choi B.J."/>
            <person name="Jeon C.O."/>
        </authorList>
    </citation>
    <scope>NUCLEOTIDE SEQUENCE [LARGE SCALE GENOMIC DNA]</scope>
    <source>
        <strain evidence="5 6">KCTC 32108</strain>
    </source>
</reference>
<dbReference type="InterPro" id="IPR036942">
    <property type="entry name" value="Beta-barrel_TonB_sf"/>
</dbReference>
<dbReference type="Pfam" id="PF00593">
    <property type="entry name" value="TonB_dep_Rec_b-barrel"/>
    <property type="match status" value="1"/>
</dbReference>
<dbReference type="PANTHER" id="PTHR40980:SF3">
    <property type="entry name" value="TONB-DEPENDENT RECEPTOR-LIKE BETA-BARREL DOMAIN-CONTAINING PROTEIN"/>
    <property type="match status" value="1"/>
</dbReference>
<evidence type="ECO:0000256" key="3">
    <source>
        <dbReference type="ARBA" id="ARBA00023237"/>
    </source>
</evidence>
<keyword evidence="5" id="KW-0675">Receptor</keyword>
<evidence type="ECO:0000256" key="2">
    <source>
        <dbReference type="ARBA" id="ARBA00023136"/>
    </source>
</evidence>
<sequence>MYSGQELGLTDDDYIKFDSSNGDVIAIDTTIDVGNPASVRAHWNDLRHNELKDEILEAKFDGSYNFEGDIDFIQSVDFGLSYTDREKSQVTYIIENGCSNQNIEDPIAQAATNTCGTSRLMSEGLFSVNTDSDFLSDVPGDFPRNFSTINDLDQFITDIGNLRNEPDWAEELLNEAASVENTEEILALYTQANFESEFSNFDLTGNIGARYVQTEVSSTGHRQDRISVEKYIDPTRPDTGDGVVLEVEYTDPRPVTEGYDYNHFLPSLNVALDYRNGFFIKGAAAKVITRPSLEDTGVNRTYFNDRAESFSQQGGNPFLDPYEATQFDLSFEYYAESGSAYSLNFFHKDISSFISTITYREDTLVDIEGWGDLIETITEKGNRSGGTVSGFEIAGLHYFDYLPGFLDGFGVQANYTYTSSEDKEAAAEQLQLDGVKAAGGGLEGFSENAFNIIAFYEKEDFQARLAYNWRDAFLSARQGARSSGILSEHVDAYGQFDFSTSYDINERFTVNFEAINLTNENILEYADVRERVTLVQYSGRRYQLGLTAKF</sequence>
<keyword evidence="3" id="KW-0998">Cell outer membrane</keyword>
<dbReference type="NCBIfam" id="TIGR01782">
    <property type="entry name" value="TonB-Xanth-Caul"/>
    <property type="match status" value="1"/>
</dbReference>
<evidence type="ECO:0000313" key="5">
    <source>
        <dbReference type="EMBL" id="MDU0354890.1"/>
    </source>
</evidence>
<evidence type="ECO:0000313" key="6">
    <source>
        <dbReference type="Proteomes" id="UP001247805"/>
    </source>
</evidence>